<organism evidence="1 2">
    <name type="scientific">Panagrolaimus sp. ES5</name>
    <dbReference type="NCBI Taxonomy" id="591445"/>
    <lineage>
        <taxon>Eukaryota</taxon>
        <taxon>Metazoa</taxon>
        <taxon>Ecdysozoa</taxon>
        <taxon>Nematoda</taxon>
        <taxon>Chromadorea</taxon>
        <taxon>Rhabditida</taxon>
        <taxon>Tylenchina</taxon>
        <taxon>Panagrolaimomorpha</taxon>
        <taxon>Panagrolaimoidea</taxon>
        <taxon>Panagrolaimidae</taxon>
        <taxon>Panagrolaimus</taxon>
    </lineage>
</organism>
<proteinExistence type="predicted"/>
<accession>A0AC34FHF7</accession>
<name>A0AC34FHF7_9BILA</name>
<sequence length="465" mass="51420">MEPTSESDELMEIVKVKNEIISDDEPATTTVTEGAEEGSGSSETENYKKFSCPICHKRYNSEMDLLNHFKYECEQSGTISSATVGNGLPSLLSSNETASEVTASTAAAAASTSTIGTSSTPPLRSPTKINNHHYHHHHEKLLLQQQQLLLHQHFQQQHQQQQLQQKIPVLTKFENHHTVIPPKTDMSGRLQPPILLPITVHSDDEYSIRVIGPPQYIIPVAVGRKTDLYVSSLHIDPLLAGSISIPSSLPISNGIPDFSIPIHSTLPQQISNNPSTAALSSQHPLPIKPSTLNSQINSNSSTATKPSASATAAASSSTSSSSEQQQRRFKCGCGVEFTSETVYIGHKNYYCRLRPQSEEENSQRQTIQKFPEQCSHCDFRPSSSSNLSQHIREQHSAIKAYICSKCGYRGFTARGIRGHLTSHHLIEDHEKYILEDRGNTKIYSCPQCHHVFLAQEQLSAHRCSK</sequence>
<dbReference type="Proteomes" id="UP000887579">
    <property type="component" value="Unplaced"/>
</dbReference>
<dbReference type="WBParaSite" id="ES5_v2.g16620.t1">
    <property type="protein sequence ID" value="ES5_v2.g16620.t1"/>
    <property type="gene ID" value="ES5_v2.g16620"/>
</dbReference>
<protein>
    <submittedName>
        <fullName evidence="2">C2H2-type domain-containing protein</fullName>
    </submittedName>
</protein>
<evidence type="ECO:0000313" key="2">
    <source>
        <dbReference type="WBParaSite" id="ES5_v2.g16620.t1"/>
    </source>
</evidence>
<evidence type="ECO:0000313" key="1">
    <source>
        <dbReference type="Proteomes" id="UP000887579"/>
    </source>
</evidence>
<reference evidence="2" key="1">
    <citation type="submission" date="2022-11" db="UniProtKB">
        <authorList>
            <consortium name="WormBaseParasite"/>
        </authorList>
    </citation>
    <scope>IDENTIFICATION</scope>
</reference>